<keyword evidence="2" id="KW-1185">Reference proteome</keyword>
<gene>
    <name evidence="1" type="ORF">MLD38_002247</name>
</gene>
<dbReference type="EMBL" id="CM042880">
    <property type="protein sequence ID" value="KAI4390099.1"/>
    <property type="molecule type" value="Genomic_DNA"/>
</dbReference>
<reference evidence="2" key="1">
    <citation type="journal article" date="2023" name="Front. Plant Sci.">
        <title>Chromosomal-level genome assembly of Melastoma candidum provides insights into trichome evolution.</title>
        <authorList>
            <person name="Zhong Y."/>
            <person name="Wu W."/>
            <person name="Sun C."/>
            <person name="Zou P."/>
            <person name="Liu Y."/>
            <person name="Dai S."/>
            <person name="Zhou R."/>
        </authorList>
    </citation>
    <scope>NUCLEOTIDE SEQUENCE [LARGE SCALE GENOMIC DNA]</scope>
</reference>
<protein>
    <submittedName>
        <fullName evidence="1">Uncharacterized protein</fullName>
    </submittedName>
</protein>
<evidence type="ECO:0000313" key="2">
    <source>
        <dbReference type="Proteomes" id="UP001057402"/>
    </source>
</evidence>
<dbReference type="Proteomes" id="UP001057402">
    <property type="component" value="Chromosome 1"/>
</dbReference>
<sequence>MRHAETYVLRPNDGDLVSATSSCVHGHNFFLIQFFRKRIPLQIRENGGNTEVENAKEPASAFPGCGCCTCSSLALKDCLHIAEPAPMSLLLNRLLLRRKPSSFFRQASLRPSSETRINHHLHNAS</sequence>
<accession>A0ACB9SG83</accession>
<evidence type="ECO:0000313" key="1">
    <source>
        <dbReference type="EMBL" id="KAI4390099.1"/>
    </source>
</evidence>
<proteinExistence type="predicted"/>
<comment type="caution">
    <text evidence="1">The sequence shown here is derived from an EMBL/GenBank/DDBJ whole genome shotgun (WGS) entry which is preliminary data.</text>
</comment>
<organism evidence="1 2">
    <name type="scientific">Melastoma candidum</name>
    <dbReference type="NCBI Taxonomy" id="119954"/>
    <lineage>
        <taxon>Eukaryota</taxon>
        <taxon>Viridiplantae</taxon>
        <taxon>Streptophyta</taxon>
        <taxon>Embryophyta</taxon>
        <taxon>Tracheophyta</taxon>
        <taxon>Spermatophyta</taxon>
        <taxon>Magnoliopsida</taxon>
        <taxon>eudicotyledons</taxon>
        <taxon>Gunneridae</taxon>
        <taxon>Pentapetalae</taxon>
        <taxon>rosids</taxon>
        <taxon>malvids</taxon>
        <taxon>Myrtales</taxon>
        <taxon>Melastomataceae</taxon>
        <taxon>Melastomatoideae</taxon>
        <taxon>Melastomateae</taxon>
        <taxon>Melastoma</taxon>
    </lineage>
</organism>
<name>A0ACB9SG83_9MYRT</name>